<dbReference type="EMBL" id="AP018365">
    <property type="protein sequence ID" value="BBB02136.1"/>
    <property type="molecule type" value="Genomic_DNA"/>
</dbReference>
<evidence type="ECO:0000313" key="10">
    <source>
        <dbReference type="Proteomes" id="UP000595703"/>
    </source>
</evidence>
<accession>A0A7U3UXM5</accession>
<evidence type="ECO:0000256" key="6">
    <source>
        <dbReference type="SAM" id="Phobius"/>
    </source>
</evidence>
<dbReference type="Proteomes" id="UP000595703">
    <property type="component" value="Chromosome"/>
</dbReference>
<keyword evidence="10" id="KW-1185">Reference proteome</keyword>
<reference evidence="9 10" key="2">
    <citation type="journal article" date="2011" name="J. Antibiot.">
        <title>Furaquinocins I and J: novel polyketide isoprenoid hybrid compounds from Streptomyces reveromyceticus SN-593.</title>
        <authorList>
            <person name="Panthee S."/>
            <person name="Takahashi S."/>
            <person name="Takagi H."/>
            <person name="Nogawa T."/>
            <person name="Oowada E."/>
            <person name="Uramoto M."/>
            <person name="Osada H."/>
        </authorList>
    </citation>
    <scope>NUCLEOTIDE SEQUENCE [LARGE SCALE GENOMIC DNA]</scope>
    <source>
        <strain evidence="9 10">SN-593</strain>
    </source>
</reference>
<organism evidence="9 10">
    <name type="scientific">Actinacidiphila reveromycinica</name>
    <dbReference type="NCBI Taxonomy" id="659352"/>
    <lineage>
        <taxon>Bacteria</taxon>
        <taxon>Bacillati</taxon>
        <taxon>Actinomycetota</taxon>
        <taxon>Actinomycetes</taxon>
        <taxon>Kitasatosporales</taxon>
        <taxon>Streptomycetaceae</taxon>
        <taxon>Actinacidiphila</taxon>
    </lineage>
</organism>
<feature type="compositionally biased region" description="Low complexity" evidence="5">
    <location>
        <begin position="625"/>
        <end position="640"/>
    </location>
</feature>
<dbReference type="PANTHER" id="PTHR43394">
    <property type="entry name" value="ATP-DEPENDENT PERMEASE MDL1, MITOCHONDRIAL"/>
    <property type="match status" value="1"/>
</dbReference>
<dbReference type="PROSITE" id="PS50929">
    <property type="entry name" value="ABC_TM1F"/>
    <property type="match status" value="1"/>
</dbReference>
<feature type="transmembrane region" description="Helical" evidence="6">
    <location>
        <begin position="68"/>
        <end position="88"/>
    </location>
</feature>
<dbReference type="InterPro" id="IPR027417">
    <property type="entry name" value="P-loop_NTPase"/>
</dbReference>
<evidence type="ECO:0000256" key="2">
    <source>
        <dbReference type="ARBA" id="ARBA00022692"/>
    </source>
</evidence>
<feature type="transmembrane region" description="Helical" evidence="6">
    <location>
        <begin position="153"/>
        <end position="185"/>
    </location>
</feature>
<dbReference type="PANTHER" id="PTHR43394:SF1">
    <property type="entry name" value="ATP-BINDING CASSETTE SUB-FAMILY B MEMBER 10, MITOCHONDRIAL"/>
    <property type="match status" value="1"/>
</dbReference>
<evidence type="ECO:0000259" key="7">
    <source>
        <dbReference type="PROSITE" id="PS50893"/>
    </source>
</evidence>
<dbReference type="InterPro" id="IPR039421">
    <property type="entry name" value="Type_1_exporter"/>
</dbReference>
<evidence type="ECO:0000256" key="5">
    <source>
        <dbReference type="SAM" id="MobiDB-lite"/>
    </source>
</evidence>
<keyword evidence="4 6" id="KW-0472">Membrane</keyword>
<comment type="subcellular location">
    <subcellularLocation>
        <location evidence="1">Cell membrane</location>
        <topology evidence="1">Multi-pass membrane protein</topology>
    </subcellularLocation>
</comment>
<feature type="domain" description="ABC transmembrane type-1" evidence="8">
    <location>
        <begin position="32"/>
        <end position="313"/>
    </location>
</feature>
<dbReference type="Pfam" id="PF00664">
    <property type="entry name" value="ABC_membrane"/>
    <property type="match status" value="1"/>
</dbReference>
<dbReference type="AlphaFoldDB" id="A0A7U3UXM5"/>
<dbReference type="GO" id="GO:0005524">
    <property type="term" value="F:ATP binding"/>
    <property type="evidence" value="ECO:0007669"/>
    <property type="project" value="InterPro"/>
</dbReference>
<feature type="compositionally biased region" description="Gly residues" evidence="5">
    <location>
        <begin position="641"/>
        <end position="657"/>
    </location>
</feature>
<evidence type="ECO:0000313" key="9">
    <source>
        <dbReference type="EMBL" id="BBB02136.1"/>
    </source>
</evidence>
<protein>
    <submittedName>
        <fullName evidence="9">Putative ABC transporter permease</fullName>
    </submittedName>
</protein>
<feature type="transmembrane region" description="Helical" evidence="6">
    <location>
        <begin position="32"/>
        <end position="52"/>
    </location>
</feature>
<sequence>MIDAYEDPGTPDCRGAGRYLWWLLARQPGRTAAGAVLGSVWMVLMTLTPYVLSRAIDDGLEPGRTGALLAWSGALLVLGTLNAWVSIMRHRTMTRLRMDATFRTVKSVVGQATRLGASLPRLAGAGEVVTIGVTDVQQISQSLTMTGPGFGSVVAYLVVAVLLLSVSVPLGLVVLLGVPVIAVLVGPLLGRLRGAEAVYREQQGGLTARIGDLAGGLRVLNGLGGKRLFADAFRRDSRALTAQGYRVGAVTSWVQALGVGLPMLFLALVTWLAARMAARGTISVGEFVGVYGYVAVLVMPVAFFIECGYDVTRGLVAAKRVVGFLSLDPDRGDRRHATADAPATPSALRDPASGVEVAPGRLTALVGARPADSADVVDRLGGFRRGAVTWGAVRLEDVADAQVRERVLIADNEADLFAGSLRDMVTGRRPRDDASIASALGAAAARDVVAGLPDGLDTPMDAQARNLSGGQRQRVRLVRALLAEPEVLMAVEPTSALDAHTEAAVAAGLRAARAGRTTLVTGTSPVLLDQADTVHYLVDGKVAASGTHRELLRREAGYRALVDRSAAEDDLTSPPDALNVPDVPDTNVPGPREGAATRTQGPPVAGRGPGVPDQATVSAGATGRATPSPGAGAADAAGTGSTDGGARGAGAMEGGAGATDADTGGVDDGAPHAARTEADDSAAHDSGTERTGPGGPGTSPFTPPPADGGGAGAAVGPGDTGPRAADRRADGRAAREARDPRSGGAYGEEGR</sequence>
<feature type="region of interest" description="Disordered" evidence="5">
    <location>
        <begin position="565"/>
        <end position="751"/>
    </location>
</feature>
<evidence type="ECO:0000256" key="1">
    <source>
        <dbReference type="ARBA" id="ARBA00004651"/>
    </source>
</evidence>
<evidence type="ECO:0000256" key="4">
    <source>
        <dbReference type="ARBA" id="ARBA00023136"/>
    </source>
</evidence>
<dbReference type="KEGG" id="arev:RVR_9872"/>
<evidence type="ECO:0000256" key="3">
    <source>
        <dbReference type="ARBA" id="ARBA00022989"/>
    </source>
</evidence>
<feature type="compositionally biased region" description="Gly residues" evidence="5">
    <location>
        <begin position="707"/>
        <end position="719"/>
    </location>
</feature>
<feature type="transmembrane region" description="Helical" evidence="6">
    <location>
        <begin position="253"/>
        <end position="274"/>
    </location>
</feature>
<dbReference type="Gene3D" id="3.40.50.300">
    <property type="entry name" value="P-loop containing nucleotide triphosphate hydrolases"/>
    <property type="match status" value="1"/>
</dbReference>
<dbReference type="SUPFAM" id="SSF90123">
    <property type="entry name" value="ABC transporter transmembrane region"/>
    <property type="match status" value="1"/>
</dbReference>
<feature type="compositionally biased region" description="Basic and acidic residues" evidence="5">
    <location>
        <begin position="674"/>
        <end position="688"/>
    </location>
</feature>
<dbReference type="InterPro" id="IPR036640">
    <property type="entry name" value="ABC1_TM_sf"/>
</dbReference>
<keyword evidence="3 6" id="KW-1133">Transmembrane helix</keyword>
<keyword evidence="2 6" id="KW-0812">Transmembrane</keyword>
<dbReference type="GO" id="GO:0016887">
    <property type="term" value="F:ATP hydrolysis activity"/>
    <property type="evidence" value="ECO:0007669"/>
    <property type="project" value="InterPro"/>
</dbReference>
<dbReference type="SUPFAM" id="SSF52540">
    <property type="entry name" value="P-loop containing nucleoside triphosphate hydrolases"/>
    <property type="match status" value="1"/>
</dbReference>
<feature type="compositionally biased region" description="Low complexity" evidence="5">
    <location>
        <begin position="601"/>
        <end position="612"/>
    </location>
</feature>
<name>A0A7U3UXM5_9ACTN</name>
<gene>
    <name evidence="9" type="ORF">RVR_9872</name>
</gene>
<dbReference type="InterPro" id="IPR011527">
    <property type="entry name" value="ABC1_TM_dom"/>
</dbReference>
<dbReference type="PROSITE" id="PS50893">
    <property type="entry name" value="ABC_TRANSPORTER_2"/>
    <property type="match status" value="1"/>
</dbReference>
<reference evidence="9 10" key="3">
    <citation type="journal article" date="2011" name="Nat. Chem. Biol.">
        <title>Reveromycin A biosynthesis uses RevG and RevJ for stereospecific spiroacetal formation.</title>
        <authorList>
            <person name="Takahashi S."/>
            <person name="Toyoda A."/>
            <person name="Sekiyama Y."/>
            <person name="Takagi H."/>
            <person name="Nogawa T."/>
            <person name="Uramoto M."/>
            <person name="Suzuki R."/>
            <person name="Koshino H."/>
            <person name="Kumano T."/>
            <person name="Panthee S."/>
            <person name="Dairi T."/>
            <person name="Ishikawa J."/>
            <person name="Ikeda H."/>
            <person name="Sakaki Y."/>
            <person name="Osada H."/>
        </authorList>
    </citation>
    <scope>NUCLEOTIDE SEQUENCE [LARGE SCALE GENOMIC DNA]</scope>
    <source>
        <strain evidence="9 10">SN-593</strain>
    </source>
</reference>
<dbReference type="InterPro" id="IPR003439">
    <property type="entry name" value="ABC_transporter-like_ATP-bd"/>
</dbReference>
<feature type="domain" description="ABC transporter" evidence="7">
    <location>
        <begin position="333"/>
        <end position="564"/>
    </location>
</feature>
<reference evidence="9 10" key="1">
    <citation type="journal article" date="2010" name="J. Bacteriol.">
        <title>Biochemical characterization of a novel indole prenyltransferase from Streptomyces sp. SN-593.</title>
        <authorList>
            <person name="Takahashi S."/>
            <person name="Takagi H."/>
            <person name="Toyoda A."/>
            <person name="Uramoto M."/>
            <person name="Nogawa T."/>
            <person name="Ueki M."/>
            <person name="Sakaki Y."/>
            <person name="Osada H."/>
        </authorList>
    </citation>
    <scope>NUCLEOTIDE SEQUENCE [LARGE SCALE GENOMIC DNA]</scope>
    <source>
        <strain evidence="9 10">SN-593</strain>
    </source>
</reference>
<dbReference type="GO" id="GO:0015421">
    <property type="term" value="F:ABC-type oligopeptide transporter activity"/>
    <property type="evidence" value="ECO:0007669"/>
    <property type="project" value="TreeGrafter"/>
</dbReference>
<dbReference type="Pfam" id="PF00005">
    <property type="entry name" value="ABC_tran"/>
    <property type="match status" value="1"/>
</dbReference>
<dbReference type="Gene3D" id="1.20.1560.10">
    <property type="entry name" value="ABC transporter type 1, transmembrane domain"/>
    <property type="match status" value="1"/>
</dbReference>
<evidence type="ECO:0000259" key="8">
    <source>
        <dbReference type="PROSITE" id="PS50929"/>
    </source>
</evidence>
<reference evidence="9 10" key="4">
    <citation type="journal article" date="2020" name="Sci. Rep.">
        <title>beta-carboline chemical signals induce reveromycin production through a LuxR family regulator in Streptomyces sp. SN-593.</title>
        <authorList>
            <person name="Panthee S."/>
            <person name="Kito N."/>
            <person name="Hayashi T."/>
            <person name="Shimizu T."/>
            <person name="Ishikawa J."/>
            <person name="Hamamoto H."/>
            <person name="Osada H."/>
            <person name="Takahashi S."/>
        </authorList>
    </citation>
    <scope>NUCLEOTIDE SEQUENCE [LARGE SCALE GENOMIC DNA]</scope>
    <source>
        <strain evidence="9 10">SN-593</strain>
    </source>
</reference>
<feature type="compositionally biased region" description="Basic and acidic residues" evidence="5">
    <location>
        <begin position="724"/>
        <end position="741"/>
    </location>
</feature>
<dbReference type="PROSITE" id="PS00211">
    <property type="entry name" value="ABC_TRANSPORTER_1"/>
    <property type="match status" value="1"/>
</dbReference>
<proteinExistence type="predicted"/>
<feature type="transmembrane region" description="Helical" evidence="6">
    <location>
        <begin position="286"/>
        <end position="305"/>
    </location>
</feature>
<dbReference type="GO" id="GO:0005886">
    <property type="term" value="C:plasma membrane"/>
    <property type="evidence" value="ECO:0007669"/>
    <property type="project" value="UniProtKB-SubCell"/>
</dbReference>
<dbReference type="InterPro" id="IPR017871">
    <property type="entry name" value="ABC_transporter-like_CS"/>
</dbReference>